<gene>
    <name evidence="2" type="ORF">PGT21_000714</name>
</gene>
<sequence>MDKSAPLVNKVIYICDLLQSLGMTPKAFITGFLELNNSDLKLRRGYWGICRGWPSTFALVDAIRAELLRSPEGALQWSNYIQDQAVTILRQQNPRSGIHPNGSYISSATITPAIFAEDSKTHHRLTLTGKEMPFLYQIVLGMLCSATDVNLGDQEELVPQVDKGELAPLEALEEELMEREGFRYARGDNSATTRRGRYERIAYTVCAMLSFAKNRRHNVFQLENSIRFLACGMSERVNEYFHHLGLTSSRRTAIACLKTLSIYAQGQITRVMDLNVSSAFGPFICINNLDMEERVHMVSVGHRSMMFHGTWGYIHTPPKSLLDSLDLSEINLESYHRALQTVRTMSIDPRDFFADRATEDHYVQVWKSQLAKVMMKYIAVPSNKKDAYACHPPALEVLTAKSPDFHMLKLMLESDNSAEGIGQVMASVQRQTGLSPEEFVGRLQPMEGDLGTCQNFNSMRALRSPNGRAQENMNSITFQLGASHILWNIGQTIFTTHFGNTNDAEDMGAWRTLNALGTPPNKVLQKKDFTGMIQHLERVHEATLFHCLRVVMNIERQPISDDRPTIQTGHWNNIIDKCYSQYCSPTARREAYARCRVNDLPLKRKMTEKEAEEVRKRHSQSKLSNLLVRLHEFSTVVEADRAMKAGDIGRLINIWRMWSVMSQSLPGLTHYATYLPRLVLLLTKVLPEGLSRFFRHSMLVSPSGRPGHFVAKDFFLENHNYWLKFFYNHGGIGTQVERLKELYSLNIPLLRSLFHSMQVDSGKHRVYQSHKVTLSKNSLKLFRQMALDSDILDQFERSDYYHDLTINDTLVEGVESFQEIISHKDHDLSRLRSHVPTYNLQANDSEVSQLHDMINSDDDAMGSDEAMDEVTNLEELDPPSSDCM</sequence>
<reference evidence="2 3" key="1">
    <citation type="submission" date="2019-05" db="EMBL/GenBank/DDBJ databases">
        <title>Emergence of the Ug99 lineage of the wheat stem rust pathogen through somatic hybridization.</title>
        <authorList>
            <person name="Li F."/>
            <person name="Upadhyaya N.M."/>
            <person name="Sperschneider J."/>
            <person name="Matny O."/>
            <person name="Nguyen-Phuc H."/>
            <person name="Mago R."/>
            <person name="Raley C."/>
            <person name="Miller M.E."/>
            <person name="Silverstein K.A.T."/>
            <person name="Henningsen E."/>
            <person name="Hirsch C.D."/>
            <person name="Visser B."/>
            <person name="Pretorius Z.A."/>
            <person name="Steffenson B.J."/>
            <person name="Schwessinger B."/>
            <person name="Dodds P.N."/>
            <person name="Figueroa M."/>
        </authorList>
    </citation>
    <scope>NUCLEOTIDE SEQUENCE [LARGE SCALE GENOMIC DNA]</scope>
    <source>
        <strain evidence="2">21-0</strain>
    </source>
</reference>
<accession>A0A5B0LKA4</accession>
<name>A0A5B0LKA4_PUCGR</name>
<comment type="caution">
    <text evidence="2">The sequence shown here is derived from an EMBL/GenBank/DDBJ whole genome shotgun (WGS) entry which is preliminary data.</text>
</comment>
<keyword evidence="3" id="KW-1185">Reference proteome</keyword>
<dbReference type="InterPro" id="IPR046496">
    <property type="entry name" value="DUF6589"/>
</dbReference>
<feature type="domain" description="DUF6589" evidence="1">
    <location>
        <begin position="348"/>
        <end position="770"/>
    </location>
</feature>
<protein>
    <recommendedName>
        <fullName evidence="1">DUF6589 domain-containing protein</fullName>
    </recommendedName>
</protein>
<organism evidence="2 3">
    <name type="scientific">Puccinia graminis f. sp. tritici</name>
    <dbReference type="NCBI Taxonomy" id="56615"/>
    <lineage>
        <taxon>Eukaryota</taxon>
        <taxon>Fungi</taxon>
        <taxon>Dikarya</taxon>
        <taxon>Basidiomycota</taxon>
        <taxon>Pucciniomycotina</taxon>
        <taxon>Pucciniomycetes</taxon>
        <taxon>Pucciniales</taxon>
        <taxon>Pucciniaceae</taxon>
        <taxon>Puccinia</taxon>
    </lineage>
</organism>
<proteinExistence type="predicted"/>
<evidence type="ECO:0000313" key="2">
    <source>
        <dbReference type="EMBL" id="KAA1063904.1"/>
    </source>
</evidence>
<dbReference type="Proteomes" id="UP000324748">
    <property type="component" value="Unassembled WGS sequence"/>
</dbReference>
<evidence type="ECO:0000313" key="3">
    <source>
        <dbReference type="Proteomes" id="UP000324748"/>
    </source>
</evidence>
<dbReference type="AlphaFoldDB" id="A0A5B0LKA4"/>
<dbReference type="OrthoDB" id="5424058at2759"/>
<evidence type="ECO:0000259" key="1">
    <source>
        <dbReference type="Pfam" id="PF20231"/>
    </source>
</evidence>
<dbReference type="Pfam" id="PF20231">
    <property type="entry name" value="DUF6589"/>
    <property type="match status" value="1"/>
</dbReference>
<dbReference type="EMBL" id="VSWC01000201">
    <property type="protein sequence ID" value="KAA1063904.1"/>
    <property type="molecule type" value="Genomic_DNA"/>
</dbReference>